<evidence type="ECO:0000313" key="1">
    <source>
        <dbReference type="EMBL" id="KYC59425.1"/>
    </source>
</evidence>
<comment type="caution">
    <text evidence="1">The sequence shown here is derived from an EMBL/GenBank/DDBJ whole genome shotgun (WGS) entry which is preliminary data.</text>
</comment>
<dbReference type="PATRIC" id="fig|1398.26.peg.1961"/>
<dbReference type="AlphaFoldDB" id="A0A150JQ47"/>
<dbReference type="Proteomes" id="UP000075288">
    <property type="component" value="Unassembled WGS sequence"/>
</dbReference>
<evidence type="ECO:0000313" key="2">
    <source>
        <dbReference type="Proteomes" id="UP000075288"/>
    </source>
</evidence>
<gene>
    <name evidence="1" type="ORF">B4098_2667</name>
</gene>
<sequence>MKAKQLGAHLKKAMRTDISSLLHTRVRSYSCEIALQDIPS</sequence>
<organism evidence="1 2">
    <name type="scientific">Heyndrickxia coagulans</name>
    <name type="common">Weizmannia coagulans</name>
    <dbReference type="NCBI Taxonomy" id="1398"/>
    <lineage>
        <taxon>Bacteria</taxon>
        <taxon>Bacillati</taxon>
        <taxon>Bacillota</taxon>
        <taxon>Bacilli</taxon>
        <taxon>Bacillales</taxon>
        <taxon>Bacillaceae</taxon>
        <taxon>Heyndrickxia</taxon>
    </lineage>
</organism>
<reference evidence="1 2" key="1">
    <citation type="submission" date="2016-01" db="EMBL/GenBank/DDBJ databases">
        <title>Genome Sequences of Twelve Sporeforming Bacillus Species Isolated from Foods.</title>
        <authorList>
            <person name="Berendsen E.M."/>
            <person name="Wells-Bennik M.H."/>
            <person name="Krawcyk A.O."/>
            <person name="De Jong A."/>
            <person name="Holsappel S."/>
            <person name="Eijlander R.T."/>
            <person name="Kuipers O.P."/>
        </authorList>
    </citation>
    <scope>NUCLEOTIDE SEQUENCE [LARGE SCALE GENOMIC DNA]</scope>
    <source>
        <strain evidence="1 2">B4098</strain>
    </source>
</reference>
<accession>A0A150JQ47</accession>
<proteinExistence type="predicted"/>
<dbReference type="EMBL" id="LQYG01000113">
    <property type="protein sequence ID" value="KYC59425.1"/>
    <property type="molecule type" value="Genomic_DNA"/>
</dbReference>
<name>A0A150JQ47_HEYCO</name>
<protein>
    <submittedName>
        <fullName evidence="1">Uncharacterized protein</fullName>
    </submittedName>
</protein>